<dbReference type="PROSITE" id="PS51186">
    <property type="entry name" value="GNAT"/>
    <property type="match status" value="1"/>
</dbReference>
<dbReference type="InterPro" id="IPR015416">
    <property type="entry name" value="Znf_H2C2_histone_UAS-bd"/>
</dbReference>
<feature type="region of interest" description="Disordered" evidence="1">
    <location>
        <begin position="790"/>
        <end position="813"/>
    </location>
</feature>
<feature type="compositionally biased region" description="Polar residues" evidence="1">
    <location>
        <begin position="535"/>
        <end position="558"/>
    </location>
</feature>
<feature type="region of interest" description="Disordered" evidence="1">
    <location>
        <begin position="401"/>
        <end position="444"/>
    </location>
</feature>
<gene>
    <name evidence="3" type="primary">SPT10</name>
    <name evidence="3" type="ORF">SEPCBS57363_003677</name>
</gene>
<evidence type="ECO:0000313" key="4">
    <source>
        <dbReference type="Proteomes" id="UP001642501"/>
    </source>
</evidence>
<sequence>MDDPDAPTIYRVSGVAPYPDPTNPALPANVVPRQVTLRDRQTVATIVPFASRTHVPPSLLLYLSDQFRKEIEGGDTYPMVDPMPFEKFASYWFQNFGAIMLLGHIEHAAEVVEGRDWSRECLGSFYIKPNYPGRSSHVCNAGFLVTDASRNRGVGRLMGETYLDWAPKLGYTYSVFNLVYETNVASCKIWDGLGFKRIGRVKGCGNLKSYPGRLVDAIIYGRDLVQGGDSDELVSDDRFDKIKYYLKYGEYPNGADRAEKSRLRSAATTYKLLDGDVLMLKDKEVVSNPERQFAISREIHVQQHAGINKTTATIAERYHWTRIKDTVSDVIRNCAHCKDSSKTNQPNIVNPQNPSDSSLLSFANPNKASSSSSSASSTATMPIPNAQTHLHSSLVDVASSSLTPMDQDGTPSDAHTHNRPSSPQPPPPPPLSSHPAFSVNPDSYKGIRGPVSAMSIGQILRAPTESPIPTHAALPGHNPMLQDQPRGGLHPVQHPSHHDLDSMLPMSNSHSSFQPIDPKIISQPSPPGYSHHLSQHQNQYAHHDQSMQSALSTVASTRGGSGHHNHHQLTQPTAHALGQHHSSHHHASMAHNDPFAPFHEADVHGTHHELGHQHHHTTDAFTSLLNAPDDDDIVGTNGSVAGHGGAGGPVGADGEAGAAAASNGTIAIHLPLHSQVSDQSSHTHTHSLTHGHGHEQQQSVHHTHLGIHDARGIVGIEEEESESDAAAYRDLDMLIEPQDDADDDAHLDLDLSLNSNLVGHMPAGYLGGMRSHSNSLAGDEHNYCSLGNDNENHDSRSGGMIGSSSGSSSHTDIHHHLHDEMSNMMNHDMNDDSSMDHSMGMNLGGGGEAEGVGAGSHHEPLFHDDIVDNIAGVVDDVNISDNHHQHQNYHHISHHNSSAGYTTNVGTPTADGGPGVGGTGPRPSMDLKPDPEPSPDGSGDASIRRYISKMDIGRLLSSAEEVPRGSDGDGRVDDADGGAVVDGGGGGIDASAGTKLPDDGRLEDIAFDGLSG</sequence>
<dbReference type="InterPro" id="IPR000182">
    <property type="entry name" value="GNAT_dom"/>
</dbReference>
<dbReference type="Gene3D" id="3.40.630.30">
    <property type="match status" value="1"/>
</dbReference>
<dbReference type="PANTHER" id="PTHR43138:SF2">
    <property type="entry name" value="PROTEIN SPT10"/>
    <property type="match status" value="1"/>
</dbReference>
<dbReference type="InterPro" id="IPR016181">
    <property type="entry name" value="Acyl_CoA_acyltransferase"/>
</dbReference>
<feature type="region of interest" description="Disordered" evidence="1">
    <location>
        <begin position="524"/>
        <end position="600"/>
    </location>
</feature>
<dbReference type="Pfam" id="PF09337">
    <property type="entry name" value="zf-H2C2"/>
    <property type="match status" value="1"/>
</dbReference>
<evidence type="ECO:0000313" key="3">
    <source>
        <dbReference type="EMBL" id="CAK7269591.1"/>
    </source>
</evidence>
<organism evidence="3 4">
    <name type="scientific">Sporothrix epigloea</name>
    <dbReference type="NCBI Taxonomy" id="1892477"/>
    <lineage>
        <taxon>Eukaryota</taxon>
        <taxon>Fungi</taxon>
        <taxon>Dikarya</taxon>
        <taxon>Ascomycota</taxon>
        <taxon>Pezizomycotina</taxon>
        <taxon>Sordariomycetes</taxon>
        <taxon>Sordariomycetidae</taxon>
        <taxon>Ophiostomatales</taxon>
        <taxon>Ophiostomataceae</taxon>
        <taxon>Sporothrix</taxon>
    </lineage>
</organism>
<dbReference type="Gene3D" id="1.10.340.70">
    <property type="match status" value="1"/>
</dbReference>
<dbReference type="SUPFAM" id="SSF55729">
    <property type="entry name" value="Acyl-CoA N-acyltransferases (Nat)"/>
    <property type="match status" value="1"/>
</dbReference>
<feature type="region of interest" description="Disordered" evidence="1">
    <location>
        <begin position="676"/>
        <end position="700"/>
    </location>
</feature>
<dbReference type="PANTHER" id="PTHR43138">
    <property type="entry name" value="ACETYLTRANSFERASE, GNAT FAMILY"/>
    <property type="match status" value="1"/>
</dbReference>
<feature type="compositionally biased region" description="Low complexity" evidence="1">
    <location>
        <begin position="368"/>
        <end position="380"/>
    </location>
</feature>
<feature type="compositionally biased region" description="Pro residues" evidence="1">
    <location>
        <begin position="422"/>
        <end position="432"/>
    </location>
</feature>
<evidence type="ECO:0000256" key="1">
    <source>
        <dbReference type="SAM" id="MobiDB-lite"/>
    </source>
</evidence>
<feature type="region of interest" description="Disordered" evidence="1">
    <location>
        <begin position="337"/>
        <end position="383"/>
    </location>
</feature>
<accession>A0ABP0DPS7</accession>
<feature type="domain" description="N-acetyltransferase" evidence="2">
    <location>
        <begin position="75"/>
        <end position="225"/>
    </location>
</feature>
<dbReference type="Proteomes" id="UP001642501">
    <property type="component" value="Unassembled WGS sequence"/>
</dbReference>
<feature type="compositionally biased region" description="Polar residues" evidence="1">
    <location>
        <begin position="342"/>
        <end position="367"/>
    </location>
</feature>
<name>A0ABP0DPS7_9PEZI</name>
<proteinExistence type="predicted"/>
<feature type="region of interest" description="Disordered" evidence="1">
    <location>
        <begin position="956"/>
        <end position="1012"/>
    </location>
</feature>
<protein>
    <submittedName>
        <fullName evidence="3">Protein spt10</fullName>
    </submittedName>
</protein>
<evidence type="ECO:0000259" key="2">
    <source>
        <dbReference type="PROSITE" id="PS51186"/>
    </source>
</evidence>
<feature type="region of interest" description="Disordered" evidence="1">
    <location>
        <begin position="887"/>
        <end position="942"/>
    </location>
</feature>
<dbReference type="InterPro" id="IPR052742">
    <property type="entry name" value="Mito_N-acetyltransferase"/>
</dbReference>
<reference evidence="3 4" key="1">
    <citation type="submission" date="2024-01" db="EMBL/GenBank/DDBJ databases">
        <authorList>
            <person name="Allen C."/>
            <person name="Tagirdzhanova G."/>
        </authorList>
    </citation>
    <scope>NUCLEOTIDE SEQUENCE [LARGE SCALE GENOMIC DNA]</scope>
    <source>
        <strain evidence="3 4">CBS 573.63</strain>
    </source>
</reference>
<keyword evidence="4" id="KW-1185">Reference proteome</keyword>
<dbReference type="EMBL" id="CAWUOM010000061">
    <property type="protein sequence ID" value="CAK7269591.1"/>
    <property type="molecule type" value="Genomic_DNA"/>
</dbReference>
<feature type="compositionally biased region" description="Basic and acidic residues" evidence="1">
    <location>
        <begin position="961"/>
        <end position="974"/>
    </location>
</feature>
<comment type="caution">
    <text evidence="3">The sequence shown here is derived from an EMBL/GenBank/DDBJ whole genome shotgun (WGS) entry which is preliminary data.</text>
</comment>